<dbReference type="SUPFAM" id="SSF52540">
    <property type="entry name" value="P-loop containing nucleoside triphosphate hydrolases"/>
    <property type="match status" value="1"/>
</dbReference>
<keyword evidence="1" id="KW-0472">Membrane</keyword>
<dbReference type="Gene3D" id="3.40.50.300">
    <property type="entry name" value="P-loop containing nucleotide triphosphate hydrolases"/>
    <property type="match status" value="1"/>
</dbReference>
<dbReference type="InterPro" id="IPR007111">
    <property type="entry name" value="NACHT_NTPase"/>
</dbReference>
<feature type="transmembrane region" description="Helical" evidence="1">
    <location>
        <begin position="421"/>
        <end position="444"/>
    </location>
</feature>
<accession>A0ABW8M5H0</accession>
<evidence type="ECO:0000259" key="2">
    <source>
        <dbReference type="PROSITE" id="PS50837"/>
    </source>
</evidence>
<keyword evidence="1" id="KW-1133">Transmembrane helix</keyword>
<proteinExistence type="predicted"/>
<sequence>MAGAVVAGAAAVVMVVAVGLGQVDPAGVVIGGGFGLAGLLLGVQARRWQDSDAAGLADRLAADVARAETAAWRGLLGGSDRTIDVPFVHRPAPAHEASGAAGAGTLREVAVYYRRLRPGRMVVTGAPGAGKTVLAVHLMLLLLQDRAPGDAVPVRLPLTGFDPGRHKPEHTLEERIAAHLTATYQLRRRAATALVAARKILPVLDGLDEMDADPEPGFASRAARALEAVNAYQQGTTKGGIVLTCRTMAYSALEALRVWAQDAARIELQSLDAATAWDFLTSRVTDTVRWEGVLDALVANPAGALARGLSTPWRLTLAATVYEQRDPDTGTHPRHPDELLDPALNTPEKVRDHLLGLFIPSAARAAAGSRGHDPASVRAWLTTLARYLDHNATTGRTLGGQALPSTDIRLDQLWPLADYRWIRVAVTALTVPVTLAVTIVGLVWNPPFPPLLVLLIAPAVLALRAWVRPQIKRSSPMAAPHRLALGVARDVADSFMWSFVFFAFLALLGGFLAGLNAQSELLHGIAIGFLFAPVGVYFSILAEARFWVRVVAGTVTGCAFGLYAWLGSFFELPANGLGSGLRIGVELGLQAGVMAGVAFGAIALFVSGEAGLWYVALLLSTRQGSGRWLPWRLAGFLDWCCNAGLMRPAGIAYQFRHRELQDFLARTVP</sequence>
<feature type="transmembrane region" description="Helical" evidence="1">
    <location>
        <begin position="587"/>
        <end position="619"/>
    </location>
</feature>
<dbReference type="PROSITE" id="PS50837">
    <property type="entry name" value="NACHT"/>
    <property type="match status" value="1"/>
</dbReference>
<gene>
    <name evidence="3" type="ORF">ACI2L5_50870</name>
</gene>
<dbReference type="InterPro" id="IPR027417">
    <property type="entry name" value="P-loop_NTPase"/>
</dbReference>
<feature type="transmembrane region" description="Helical" evidence="1">
    <location>
        <begin position="521"/>
        <end position="540"/>
    </location>
</feature>
<feature type="domain" description="NACHT" evidence="2">
    <location>
        <begin position="119"/>
        <end position="210"/>
    </location>
</feature>
<dbReference type="RefSeq" id="WP_404749148.1">
    <property type="nucleotide sequence ID" value="NZ_JBJDQH010000042.1"/>
</dbReference>
<reference evidence="3 4" key="1">
    <citation type="submission" date="2024-11" db="EMBL/GenBank/DDBJ databases">
        <title>The Natural Products Discovery Center: Release of the First 8490 Sequenced Strains for Exploring Actinobacteria Biosynthetic Diversity.</title>
        <authorList>
            <person name="Kalkreuter E."/>
            <person name="Kautsar S.A."/>
            <person name="Yang D."/>
            <person name="Bader C.D."/>
            <person name="Teijaro C.N."/>
            <person name="Fluegel L."/>
            <person name="Davis C.M."/>
            <person name="Simpson J.R."/>
            <person name="Lauterbach L."/>
            <person name="Steele A.D."/>
            <person name="Gui C."/>
            <person name="Meng S."/>
            <person name="Li G."/>
            <person name="Viehrig K."/>
            <person name="Ye F."/>
            <person name="Su P."/>
            <person name="Kiefer A.F."/>
            <person name="Nichols A."/>
            <person name="Cepeda A.J."/>
            <person name="Yan W."/>
            <person name="Fan B."/>
            <person name="Jiang Y."/>
            <person name="Adhikari A."/>
            <person name="Zheng C.-J."/>
            <person name="Schuster L."/>
            <person name="Cowan T.M."/>
            <person name="Smanski M.J."/>
            <person name="Chevrette M.G."/>
            <person name="De Carvalho L.P.S."/>
            <person name="Shen B."/>
        </authorList>
    </citation>
    <scope>NUCLEOTIDE SEQUENCE [LARGE SCALE GENOMIC DNA]</scope>
    <source>
        <strain evidence="3 4">NPDC020863</strain>
    </source>
</reference>
<protein>
    <submittedName>
        <fullName evidence="3">NACHT domain-containing protein</fullName>
    </submittedName>
</protein>
<organism evidence="3 4">
    <name type="scientific">Streptomyces milbemycinicus</name>
    <dbReference type="NCBI Taxonomy" id="476552"/>
    <lineage>
        <taxon>Bacteria</taxon>
        <taxon>Bacillati</taxon>
        <taxon>Actinomycetota</taxon>
        <taxon>Actinomycetes</taxon>
        <taxon>Kitasatosporales</taxon>
        <taxon>Streptomycetaceae</taxon>
        <taxon>Streptomyces</taxon>
    </lineage>
</organism>
<comment type="caution">
    <text evidence="3">The sequence shown here is derived from an EMBL/GenBank/DDBJ whole genome shotgun (WGS) entry which is preliminary data.</text>
</comment>
<feature type="transmembrane region" description="Helical" evidence="1">
    <location>
        <begin position="450"/>
        <end position="467"/>
    </location>
</feature>
<feature type="transmembrane region" description="Helical" evidence="1">
    <location>
        <begin position="27"/>
        <end position="43"/>
    </location>
</feature>
<keyword evidence="4" id="KW-1185">Reference proteome</keyword>
<feature type="transmembrane region" description="Helical" evidence="1">
    <location>
        <begin position="495"/>
        <end position="515"/>
    </location>
</feature>
<evidence type="ECO:0000256" key="1">
    <source>
        <dbReference type="SAM" id="Phobius"/>
    </source>
</evidence>
<dbReference type="Pfam" id="PF05729">
    <property type="entry name" value="NACHT"/>
    <property type="match status" value="1"/>
</dbReference>
<feature type="transmembrane region" description="Helical" evidence="1">
    <location>
        <begin position="547"/>
        <end position="567"/>
    </location>
</feature>
<dbReference type="Proteomes" id="UP001620295">
    <property type="component" value="Unassembled WGS sequence"/>
</dbReference>
<evidence type="ECO:0000313" key="3">
    <source>
        <dbReference type="EMBL" id="MFK4273103.1"/>
    </source>
</evidence>
<dbReference type="EMBL" id="JBJDQH010000042">
    <property type="protein sequence ID" value="MFK4273103.1"/>
    <property type="molecule type" value="Genomic_DNA"/>
</dbReference>
<evidence type="ECO:0000313" key="4">
    <source>
        <dbReference type="Proteomes" id="UP001620295"/>
    </source>
</evidence>
<name>A0ABW8M5H0_9ACTN</name>
<keyword evidence="1" id="KW-0812">Transmembrane</keyword>